<proteinExistence type="predicted"/>
<dbReference type="AlphaFoldDB" id="A0A8J3ITQ4"/>
<organism evidence="1 2">
    <name type="scientific">Reticulibacter mediterranei</name>
    <dbReference type="NCBI Taxonomy" id="2778369"/>
    <lineage>
        <taxon>Bacteria</taxon>
        <taxon>Bacillati</taxon>
        <taxon>Chloroflexota</taxon>
        <taxon>Ktedonobacteria</taxon>
        <taxon>Ktedonobacterales</taxon>
        <taxon>Reticulibacteraceae</taxon>
        <taxon>Reticulibacter</taxon>
    </lineage>
</organism>
<accession>A0A8J3ITQ4</accession>
<evidence type="ECO:0000313" key="1">
    <source>
        <dbReference type="EMBL" id="GHO98375.1"/>
    </source>
</evidence>
<sequence>MNEPGEHFSAYLDEKAILKEHTRLYEAANREESKLSYSGDTTPQQLDRYLRAEIALSQWIANHPTATDKAAERKLHQEKIQQYTDILTGSYHDEKRQFCRERADSLLAIANEKFDDNDIVGKERSIGARKQAANWLRAEANCLTMPDKQPAQSKTTSYGGISRPRIWAGNQEVPLNDMSESGGSEYEHQYVEDEEILAHSIEHAKGNKLLENQIKLREELETGVHTDAAHLDKLLEASAALYHWKAQHPHSYQPRETEALYRERDAELFLKYQKLLRGSYHKEKANYCLEEAQANKEIAENEEKRSPSRAGETHNETIQYARMLAANWLRTAVNCLTMPVDRPPAQPN</sequence>
<reference evidence="1" key="1">
    <citation type="submission" date="2020-10" db="EMBL/GenBank/DDBJ databases">
        <title>Taxonomic study of unclassified bacteria belonging to the class Ktedonobacteria.</title>
        <authorList>
            <person name="Yabe S."/>
            <person name="Wang C.M."/>
            <person name="Zheng Y."/>
            <person name="Sakai Y."/>
            <person name="Cavaletti L."/>
            <person name="Monciardini P."/>
            <person name="Donadio S."/>
        </authorList>
    </citation>
    <scope>NUCLEOTIDE SEQUENCE</scope>
    <source>
        <strain evidence="1">ID150040</strain>
    </source>
</reference>
<dbReference type="RefSeq" id="WP_220209129.1">
    <property type="nucleotide sequence ID" value="NZ_BNJK01000002.1"/>
</dbReference>
<keyword evidence="2" id="KW-1185">Reference proteome</keyword>
<comment type="caution">
    <text evidence="1">The sequence shown here is derived from an EMBL/GenBank/DDBJ whole genome shotgun (WGS) entry which is preliminary data.</text>
</comment>
<protein>
    <submittedName>
        <fullName evidence="1">Uncharacterized protein</fullName>
    </submittedName>
</protein>
<evidence type="ECO:0000313" key="2">
    <source>
        <dbReference type="Proteomes" id="UP000597444"/>
    </source>
</evidence>
<name>A0A8J3ITQ4_9CHLR</name>
<dbReference type="EMBL" id="BNJK01000002">
    <property type="protein sequence ID" value="GHO98375.1"/>
    <property type="molecule type" value="Genomic_DNA"/>
</dbReference>
<gene>
    <name evidence="1" type="ORF">KSF_084230</name>
</gene>
<dbReference type="Proteomes" id="UP000597444">
    <property type="component" value="Unassembled WGS sequence"/>
</dbReference>